<dbReference type="InterPro" id="IPR002891">
    <property type="entry name" value="APS"/>
</dbReference>
<dbReference type="PANTHER" id="PTHR42700:SF1">
    <property type="entry name" value="SULFATE ADENYLYLTRANSFERASE"/>
    <property type="match status" value="1"/>
</dbReference>
<dbReference type="NCBIfam" id="NF003013">
    <property type="entry name" value="PRK03846.1"/>
    <property type="match status" value="1"/>
</dbReference>
<feature type="active site" description="Phosphoserine intermediate" evidence="6">
    <location>
        <position position="111"/>
    </location>
</feature>
<dbReference type="SUPFAM" id="SSF52540">
    <property type="entry name" value="P-loop containing nucleoside triphosphate hydrolases"/>
    <property type="match status" value="1"/>
</dbReference>
<evidence type="ECO:0000313" key="9">
    <source>
        <dbReference type="EMBL" id="GIQ69764.1"/>
    </source>
</evidence>
<comment type="function">
    <text evidence="6 7">Catalyzes the synthesis of activated sulfate.</text>
</comment>
<feature type="binding site" evidence="6">
    <location>
        <begin position="37"/>
        <end position="44"/>
    </location>
    <ligand>
        <name>ATP</name>
        <dbReference type="ChEBI" id="CHEBI:30616"/>
    </ligand>
</feature>
<dbReference type="PANTHER" id="PTHR42700">
    <property type="entry name" value="SULFATE ADENYLYLTRANSFERASE"/>
    <property type="match status" value="1"/>
</dbReference>
<evidence type="ECO:0000256" key="4">
    <source>
        <dbReference type="ARBA" id="ARBA00022741"/>
    </source>
</evidence>
<dbReference type="GO" id="GO:0004020">
    <property type="term" value="F:adenylylsulfate kinase activity"/>
    <property type="evidence" value="ECO:0007669"/>
    <property type="project" value="UniProtKB-UniRule"/>
</dbReference>
<dbReference type="InterPro" id="IPR059117">
    <property type="entry name" value="APS_kinase_dom"/>
</dbReference>
<comment type="pathway">
    <text evidence="6 7">Sulfur metabolism; hydrogen sulfide biosynthesis; sulfite from sulfate: step 2/3.</text>
</comment>
<dbReference type="GO" id="GO:0005524">
    <property type="term" value="F:ATP binding"/>
    <property type="evidence" value="ECO:0007669"/>
    <property type="project" value="UniProtKB-UniRule"/>
</dbReference>
<gene>
    <name evidence="6 9" type="primary">cysC</name>
    <name evidence="9" type="ORF">XYCOK13_25880</name>
</gene>
<dbReference type="Proteomes" id="UP000677918">
    <property type="component" value="Unassembled WGS sequence"/>
</dbReference>
<evidence type="ECO:0000256" key="6">
    <source>
        <dbReference type="HAMAP-Rule" id="MF_00065"/>
    </source>
</evidence>
<proteinExistence type="inferred from homology"/>
<dbReference type="InterPro" id="IPR027417">
    <property type="entry name" value="P-loop_NTPase"/>
</dbReference>
<comment type="caution">
    <text evidence="9">The sequence shown here is derived from an EMBL/GenBank/DDBJ whole genome shotgun (WGS) entry which is preliminary data.</text>
</comment>
<dbReference type="EMBL" id="BOVK01000032">
    <property type="protein sequence ID" value="GIQ69764.1"/>
    <property type="molecule type" value="Genomic_DNA"/>
</dbReference>
<evidence type="ECO:0000256" key="1">
    <source>
        <dbReference type="ARBA" id="ARBA00001823"/>
    </source>
</evidence>
<dbReference type="Gene3D" id="3.40.50.300">
    <property type="entry name" value="P-loop containing nucleotide triphosphate hydrolases"/>
    <property type="match status" value="1"/>
</dbReference>
<keyword evidence="6 7" id="KW-0418">Kinase</keyword>
<organism evidence="9 10">
    <name type="scientific">Xylanibacillus composti</name>
    <dbReference type="NCBI Taxonomy" id="1572762"/>
    <lineage>
        <taxon>Bacteria</taxon>
        <taxon>Bacillati</taxon>
        <taxon>Bacillota</taxon>
        <taxon>Bacilli</taxon>
        <taxon>Bacillales</taxon>
        <taxon>Paenibacillaceae</taxon>
        <taxon>Xylanibacillus</taxon>
    </lineage>
</organism>
<evidence type="ECO:0000256" key="2">
    <source>
        <dbReference type="ARBA" id="ARBA00012121"/>
    </source>
</evidence>
<dbReference type="GO" id="GO:0070814">
    <property type="term" value="P:hydrogen sulfide biosynthetic process"/>
    <property type="evidence" value="ECO:0007669"/>
    <property type="project" value="UniProtKB-UniRule"/>
</dbReference>
<evidence type="ECO:0000313" key="10">
    <source>
        <dbReference type="Proteomes" id="UP000677918"/>
    </source>
</evidence>
<reference evidence="9" key="1">
    <citation type="submission" date="2021-04" db="EMBL/GenBank/DDBJ databases">
        <title>Draft genome sequence of Xylanibacillus composti strain K13.</title>
        <authorList>
            <person name="Uke A."/>
            <person name="Chhe C."/>
            <person name="Baramee S."/>
            <person name="Kosugi A."/>
        </authorList>
    </citation>
    <scope>NUCLEOTIDE SEQUENCE</scope>
    <source>
        <strain evidence="9">K13</strain>
    </source>
</reference>
<dbReference type="GO" id="GO:0019379">
    <property type="term" value="P:sulfate assimilation, phosphoadenylyl sulfate reduction by phosphoadenylyl-sulfate reductase (thioredoxin)"/>
    <property type="evidence" value="ECO:0007669"/>
    <property type="project" value="TreeGrafter"/>
</dbReference>
<dbReference type="GO" id="GO:0005737">
    <property type="term" value="C:cytoplasm"/>
    <property type="evidence" value="ECO:0007669"/>
    <property type="project" value="TreeGrafter"/>
</dbReference>
<keyword evidence="5 6" id="KW-0067">ATP-binding</keyword>
<keyword evidence="4 6" id="KW-0547">Nucleotide-binding</keyword>
<keyword evidence="10" id="KW-1185">Reference proteome</keyword>
<dbReference type="EC" id="2.7.1.25" evidence="2 6"/>
<keyword evidence="6" id="KW-0597">Phosphoprotein</keyword>
<comment type="catalytic activity">
    <reaction evidence="1 6 7">
        <text>adenosine 5'-phosphosulfate + ATP = 3'-phosphoadenylyl sulfate + ADP + H(+)</text>
        <dbReference type="Rhea" id="RHEA:24152"/>
        <dbReference type="ChEBI" id="CHEBI:15378"/>
        <dbReference type="ChEBI" id="CHEBI:30616"/>
        <dbReference type="ChEBI" id="CHEBI:58243"/>
        <dbReference type="ChEBI" id="CHEBI:58339"/>
        <dbReference type="ChEBI" id="CHEBI:456216"/>
        <dbReference type="EC" id="2.7.1.25"/>
    </reaction>
</comment>
<dbReference type="GO" id="GO:0004781">
    <property type="term" value="F:sulfate adenylyltransferase (ATP) activity"/>
    <property type="evidence" value="ECO:0007669"/>
    <property type="project" value="TreeGrafter"/>
</dbReference>
<dbReference type="AlphaFoldDB" id="A0A8J4H2N4"/>
<evidence type="ECO:0000256" key="7">
    <source>
        <dbReference type="RuleBase" id="RU004347"/>
    </source>
</evidence>
<name>A0A8J4H2N4_9BACL</name>
<comment type="similarity">
    <text evidence="6 7">Belongs to the APS kinase family.</text>
</comment>
<dbReference type="CDD" id="cd02027">
    <property type="entry name" value="APSK"/>
    <property type="match status" value="1"/>
</dbReference>
<dbReference type="GO" id="GO:0010134">
    <property type="term" value="P:sulfate assimilation via adenylyl sulfate reduction"/>
    <property type="evidence" value="ECO:0007669"/>
    <property type="project" value="TreeGrafter"/>
</dbReference>
<dbReference type="Pfam" id="PF01583">
    <property type="entry name" value="APS_kinase"/>
    <property type="match status" value="1"/>
</dbReference>
<sequence length="201" mass="22473">METMADAWMFQRGDSDSRSESLAQYPYLNCFVVWLTGLSGSGKSTIASALQAELSRRLIPSLVLDGDQVRQGLSRDLGFSMEERAENIRRVGEVAKLLQDAGLVVIVSAISPRQADRVRVRDSIGERFIEVFVDCPLAVCEQRDTKGLYRKAREGKLHNLTGIGSPYEIPENPEVVLKTDRLSLAESIEQLISYLEQRQLV</sequence>
<feature type="domain" description="APS kinase" evidence="8">
    <location>
        <begin position="30"/>
        <end position="178"/>
    </location>
</feature>
<protein>
    <recommendedName>
        <fullName evidence="2 6">Adenylyl-sulfate kinase</fullName>
        <ecNumber evidence="2 6">2.7.1.25</ecNumber>
    </recommendedName>
    <alternativeName>
        <fullName evidence="6">APS kinase</fullName>
    </alternativeName>
    <alternativeName>
        <fullName evidence="6">ATP adenosine-5'-phosphosulfate 3'-phosphotransferase</fullName>
    </alternativeName>
    <alternativeName>
        <fullName evidence="6">Adenosine-5'-phosphosulfate kinase</fullName>
    </alternativeName>
</protein>
<dbReference type="RefSeq" id="WP_244865136.1">
    <property type="nucleotide sequence ID" value="NZ_BOVK01000032.1"/>
</dbReference>
<evidence type="ECO:0000256" key="3">
    <source>
        <dbReference type="ARBA" id="ARBA00022679"/>
    </source>
</evidence>
<dbReference type="NCBIfam" id="TIGR00455">
    <property type="entry name" value="apsK"/>
    <property type="match status" value="1"/>
</dbReference>
<accession>A0A8J4H2N4</accession>
<dbReference type="UniPathway" id="UPA00140">
    <property type="reaction ID" value="UER00205"/>
</dbReference>
<evidence type="ECO:0000259" key="8">
    <source>
        <dbReference type="Pfam" id="PF01583"/>
    </source>
</evidence>
<dbReference type="InterPro" id="IPR050512">
    <property type="entry name" value="Sulf_AdTrans/APS_kinase"/>
</dbReference>
<dbReference type="HAMAP" id="MF_00065">
    <property type="entry name" value="Adenylyl_sulf_kinase"/>
    <property type="match status" value="1"/>
</dbReference>
<keyword evidence="3 6" id="KW-0808">Transferase</keyword>
<evidence type="ECO:0000256" key="5">
    <source>
        <dbReference type="ARBA" id="ARBA00022840"/>
    </source>
</evidence>